<reference evidence="4" key="2">
    <citation type="submission" date="2012-11" db="EMBL/GenBank/DDBJ databases">
        <authorList>
            <person name="Kuo A."/>
            <person name="Curtis B.A."/>
            <person name="Tanifuji G."/>
            <person name="Burki F."/>
            <person name="Gruber A."/>
            <person name="Irimia M."/>
            <person name="Maruyama S."/>
            <person name="Arias M.C."/>
            <person name="Ball S.G."/>
            <person name="Gile G.H."/>
            <person name="Hirakawa Y."/>
            <person name="Hopkins J.F."/>
            <person name="Rensing S.A."/>
            <person name="Schmutz J."/>
            <person name="Symeonidi A."/>
            <person name="Elias M."/>
            <person name="Eveleigh R.J."/>
            <person name="Herman E.K."/>
            <person name="Klute M.J."/>
            <person name="Nakayama T."/>
            <person name="Obornik M."/>
            <person name="Reyes-Prieto A."/>
            <person name="Armbrust E.V."/>
            <person name="Aves S.J."/>
            <person name="Beiko R.G."/>
            <person name="Coutinho P."/>
            <person name="Dacks J.B."/>
            <person name="Durnford D.G."/>
            <person name="Fast N.M."/>
            <person name="Green B.R."/>
            <person name="Grisdale C."/>
            <person name="Hempe F."/>
            <person name="Henrissat B."/>
            <person name="Hoppner M.P."/>
            <person name="Ishida K.-I."/>
            <person name="Kim E."/>
            <person name="Koreny L."/>
            <person name="Kroth P.G."/>
            <person name="Liu Y."/>
            <person name="Malik S.-B."/>
            <person name="Maier U.G."/>
            <person name="McRose D."/>
            <person name="Mock T."/>
            <person name="Neilson J.A."/>
            <person name="Onodera N.T."/>
            <person name="Poole A.M."/>
            <person name="Pritham E.J."/>
            <person name="Richards T.A."/>
            <person name="Rocap G."/>
            <person name="Roy S.W."/>
            <person name="Sarai C."/>
            <person name="Schaack S."/>
            <person name="Shirato S."/>
            <person name="Slamovits C.H."/>
            <person name="Spencer D.F."/>
            <person name="Suzuki S."/>
            <person name="Worden A.Z."/>
            <person name="Zauner S."/>
            <person name="Barry K."/>
            <person name="Bell C."/>
            <person name="Bharti A.K."/>
            <person name="Crow J.A."/>
            <person name="Grimwood J."/>
            <person name="Kramer R."/>
            <person name="Lindquist E."/>
            <person name="Lucas S."/>
            <person name="Salamov A."/>
            <person name="McFadden G.I."/>
            <person name="Lane C.E."/>
            <person name="Keeling P.J."/>
            <person name="Gray M.W."/>
            <person name="Grigoriev I.V."/>
            <person name="Archibald J.M."/>
        </authorList>
    </citation>
    <scope>NUCLEOTIDE SEQUENCE</scope>
    <source>
        <strain evidence="4">CCMP2712</strain>
    </source>
</reference>
<dbReference type="OrthoDB" id="9450131at2759"/>
<name>L1JZ05_GUITC</name>
<dbReference type="AlphaFoldDB" id="L1JZ05"/>
<evidence type="ECO:0000313" key="2">
    <source>
        <dbReference type="EMBL" id="EKX53440.1"/>
    </source>
</evidence>
<dbReference type="GeneID" id="17310006"/>
<evidence type="ECO:0000313" key="3">
    <source>
        <dbReference type="EnsemblProtists" id="EKX53440"/>
    </source>
</evidence>
<keyword evidence="1" id="KW-0802">TPR repeat</keyword>
<evidence type="ECO:0000256" key="1">
    <source>
        <dbReference type="PROSITE-ProRule" id="PRU00339"/>
    </source>
</evidence>
<dbReference type="PROSITE" id="PS50005">
    <property type="entry name" value="TPR"/>
    <property type="match status" value="1"/>
</dbReference>
<protein>
    <submittedName>
        <fullName evidence="2 3">Uncharacterized protein</fullName>
    </submittedName>
</protein>
<evidence type="ECO:0000313" key="4">
    <source>
        <dbReference type="Proteomes" id="UP000011087"/>
    </source>
</evidence>
<dbReference type="RefSeq" id="XP_005840420.1">
    <property type="nucleotide sequence ID" value="XM_005840363.1"/>
</dbReference>
<dbReference type="Proteomes" id="UP000011087">
    <property type="component" value="Unassembled WGS sequence"/>
</dbReference>
<dbReference type="InterPro" id="IPR011990">
    <property type="entry name" value="TPR-like_helical_dom_sf"/>
</dbReference>
<dbReference type="InterPro" id="IPR019734">
    <property type="entry name" value="TPR_rpt"/>
</dbReference>
<reference evidence="3" key="3">
    <citation type="submission" date="2015-06" db="UniProtKB">
        <authorList>
            <consortium name="EnsemblProtists"/>
        </authorList>
    </citation>
    <scope>IDENTIFICATION</scope>
</reference>
<reference evidence="2 4" key="1">
    <citation type="journal article" date="2012" name="Nature">
        <title>Algal genomes reveal evolutionary mosaicism and the fate of nucleomorphs.</title>
        <authorList>
            <consortium name="DOE Joint Genome Institute"/>
            <person name="Curtis B.A."/>
            <person name="Tanifuji G."/>
            <person name="Burki F."/>
            <person name="Gruber A."/>
            <person name="Irimia M."/>
            <person name="Maruyama S."/>
            <person name="Arias M.C."/>
            <person name="Ball S.G."/>
            <person name="Gile G.H."/>
            <person name="Hirakawa Y."/>
            <person name="Hopkins J.F."/>
            <person name="Kuo A."/>
            <person name="Rensing S.A."/>
            <person name="Schmutz J."/>
            <person name="Symeonidi A."/>
            <person name="Elias M."/>
            <person name="Eveleigh R.J."/>
            <person name="Herman E.K."/>
            <person name="Klute M.J."/>
            <person name="Nakayama T."/>
            <person name="Obornik M."/>
            <person name="Reyes-Prieto A."/>
            <person name="Armbrust E.V."/>
            <person name="Aves S.J."/>
            <person name="Beiko R.G."/>
            <person name="Coutinho P."/>
            <person name="Dacks J.B."/>
            <person name="Durnford D.G."/>
            <person name="Fast N.M."/>
            <person name="Green B.R."/>
            <person name="Grisdale C.J."/>
            <person name="Hempel F."/>
            <person name="Henrissat B."/>
            <person name="Hoppner M.P."/>
            <person name="Ishida K."/>
            <person name="Kim E."/>
            <person name="Koreny L."/>
            <person name="Kroth P.G."/>
            <person name="Liu Y."/>
            <person name="Malik S.B."/>
            <person name="Maier U.G."/>
            <person name="McRose D."/>
            <person name="Mock T."/>
            <person name="Neilson J.A."/>
            <person name="Onodera N.T."/>
            <person name="Poole A.M."/>
            <person name="Pritham E.J."/>
            <person name="Richards T.A."/>
            <person name="Rocap G."/>
            <person name="Roy S.W."/>
            <person name="Sarai C."/>
            <person name="Schaack S."/>
            <person name="Shirato S."/>
            <person name="Slamovits C.H."/>
            <person name="Spencer D.F."/>
            <person name="Suzuki S."/>
            <person name="Worden A.Z."/>
            <person name="Zauner S."/>
            <person name="Barry K."/>
            <person name="Bell C."/>
            <person name="Bharti A.K."/>
            <person name="Crow J.A."/>
            <person name="Grimwood J."/>
            <person name="Kramer R."/>
            <person name="Lindquist E."/>
            <person name="Lucas S."/>
            <person name="Salamov A."/>
            <person name="McFadden G.I."/>
            <person name="Lane C.E."/>
            <person name="Keeling P.J."/>
            <person name="Gray M.W."/>
            <person name="Grigoriev I.V."/>
            <person name="Archibald J.M."/>
        </authorList>
    </citation>
    <scope>NUCLEOTIDE SEQUENCE</scope>
    <source>
        <strain evidence="2 4">CCMP2712</strain>
    </source>
</reference>
<dbReference type="EMBL" id="JH992970">
    <property type="protein sequence ID" value="EKX53440.1"/>
    <property type="molecule type" value="Genomic_DNA"/>
</dbReference>
<accession>L1JZ05</accession>
<proteinExistence type="predicted"/>
<dbReference type="KEGG" id="gtt:GUITHDRAFT_150411"/>
<gene>
    <name evidence="2" type="ORF">GUITHDRAFT_150411</name>
</gene>
<dbReference type="HOGENOM" id="CLU_777186_0_0_1"/>
<dbReference type="Gene3D" id="1.25.40.10">
    <property type="entry name" value="Tetratricopeptide repeat domain"/>
    <property type="match status" value="2"/>
</dbReference>
<dbReference type="SUPFAM" id="SSF48452">
    <property type="entry name" value="TPR-like"/>
    <property type="match status" value="1"/>
</dbReference>
<dbReference type="SMART" id="SM00028">
    <property type="entry name" value="TPR"/>
    <property type="match status" value="2"/>
</dbReference>
<feature type="repeat" description="TPR" evidence="1">
    <location>
        <begin position="224"/>
        <end position="257"/>
    </location>
</feature>
<dbReference type="EnsemblProtists" id="EKX53440">
    <property type="protein sequence ID" value="EKX53440"/>
    <property type="gene ID" value="GUITHDRAFT_150411"/>
</dbReference>
<keyword evidence="4" id="KW-1185">Reference proteome</keyword>
<dbReference type="PaxDb" id="55529-EKX53440"/>
<dbReference type="STRING" id="905079.L1JZ05"/>
<dbReference type="OMA" id="NTFRDID"/>
<sequence>MVAGAEGAASLSAFSHAGSAPAFPGMDSKIAMRSSKCSGPMKLVCSQSNQVPRRAVLDLAISGAILSFTPAQVRAESEKEAKAAALGKQMKVVEFTRVIDTATDKAFKLAEKGKLKEAEEQWSIVIDKYRQGGDGVVVSPQAFYRLGLSLSKRADIRAQLGKSLKDEKYAMAAIQDYLDSIKIQDSPEIRVKLGTTYSILNRFSEAEEQFSSIIDKDFGAEIKSRALVNRGLMYQQQSKWESAAKDYQLAVELTKGSPEALKNLAIINFQIGQEEKSLEMLKNQKSGMILGVVEGAEDVPAALAAVKFAMGKEDEAKADFEKVQDQRFKDIRFVREGRLWPPKLVDALARLKEAAGQ</sequence>
<organism evidence="2">
    <name type="scientific">Guillardia theta (strain CCMP2712)</name>
    <name type="common">Cryptophyte</name>
    <dbReference type="NCBI Taxonomy" id="905079"/>
    <lineage>
        <taxon>Eukaryota</taxon>
        <taxon>Cryptophyceae</taxon>
        <taxon>Pyrenomonadales</taxon>
        <taxon>Geminigeraceae</taxon>
        <taxon>Guillardia</taxon>
    </lineage>
</organism>